<dbReference type="Gene3D" id="3.30.450.20">
    <property type="entry name" value="PAS domain"/>
    <property type="match status" value="2"/>
</dbReference>
<keyword evidence="11" id="KW-0067">ATP-binding</keyword>
<keyword evidence="7" id="KW-0808">Transferase</keyword>
<reference evidence="19 20" key="1">
    <citation type="journal article" date="2016" name="Int. J. Syst. Evol. Microbiol.">
        <title>Arsenicitalea aurantiaca gen. nov., sp. nov., a new member of the family Hyphomicrobiaceae, isolated from high-arsenic sediment.</title>
        <authorList>
            <person name="Mu Y."/>
            <person name="Zhou L."/>
            <person name="Zeng X.C."/>
            <person name="Liu L."/>
            <person name="Pan Y."/>
            <person name="Chen X."/>
            <person name="Wang J."/>
            <person name="Li S."/>
            <person name="Li W.J."/>
            <person name="Wang Y."/>
        </authorList>
    </citation>
    <scope>NUCLEOTIDE SEQUENCE [LARGE SCALE GENOMIC DNA]</scope>
    <source>
        <strain evidence="19 20">42-50</strain>
    </source>
</reference>
<dbReference type="SUPFAM" id="SSF55874">
    <property type="entry name" value="ATPase domain of HSP90 chaperone/DNA topoisomerase II/histidine kinase"/>
    <property type="match status" value="1"/>
</dbReference>
<evidence type="ECO:0000256" key="17">
    <source>
        <dbReference type="SAM" id="Phobius"/>
    </source>
</evidence>
<dbReference type="InterPro" id="IPR029151">
    <property type="entry name" value="Sensor-like_sf"/>
</dbReference>
<dbReference type="EC" id="2.7.13.3" evidence="3"/>
<dbReference type="Gene3D" id="6.10.250.3020">
    <property type="match status" value="1"/>
</dbReference>
<dbReference type="Gene3D" id="1.10.287.130">
    <property type="match status" value="1"/>
</dbReference>
<dbReference type="SUPFAM" id="SSF47384">
    <property type="entry name" value="Homodimeric domain of signal transducing histidine kinase"/>
    <property type="match status" value="1"/>
</dbReference>
<keyword evidence="6" id="KW-0597">Phosphoprotein</keyword>
<name>A0A433XBE1_9HYPH</name>
<dbReference type="GO" id="GO:0000155">
    <property type="term" value="F:phosphorelay sensor kinase activity"/>
    <property type="evidence" value="ECO:0007669"/>
    <property type="project" value="InterPro"/>
</dbReference>
<evidence type="ECO:0000256" key="4">
    <source>
        <dbReference type="ARBA" id="ARBA00022475"/>
    </source>
</evidence>
<gene>
    <name evidence="19" type="ORF">EMQ25_10730</name>
</gene>
<evidence type="ECO:0000256" key="13">
    <source>
        <dbReference type="ARBA" id="ARBA00023012"/>
    </source>
</evidence>
<keyword evidence="8 17" id="KW-0812">Transmembrane</keyword>
<dbReference type="Pfam" id="PF00512">
    <property type="entry name" value="HisKA"/>
    <property type="match status" value="1"/>
</dbReference>
<keyword evidence="20" id="KW-1185">Reference proteome</keyword>
<dbReference type="FunFam" id="1.10.287.130:FF:000049">
    <property type="entry name" value="C4-dicarboxylate transport sensor protein DctB"/>
    <property type="match status" value="1"/>
</dbReference>
<evidence type="ECO:0000313" key="19">
    <source>
        <dbReference type="EMBL" id="RUT31318.1"/>
    </source>
</evidence>
<comment type="subcellular location">
    <subcellularLocation>
        <location evidence="2">Cell inner membrane</location>
        <topology evidence="2">Multi-pass membrane protein</topology>
    </subcellularLocation>
</comment>
<dbReference type="OrthoDB" id="7568856at2"/>
<evidence type="ECO:0000256" key="15">
    <source>
        <dbReference type="ARBA" id="ARBA00059004"/>
    </source>
</evidence>
<dbReference type="SMART" id="SM00388">
    <property type="entry name" value="HisKA"/>
    <property type="match status" value="1"/>
</dbReference>
<dbReference type="InterPro" id="IPR036890">
    <property type="entry name" value="HATPase_C_sf"/>
</dbReference>
<evidence type="ECO:0000256" key="14">
    <source>
        <dbReference type="ARBA" id="ARBA00023136"/>
    </source>
</evidence>
<dbReference type="InterPro" id="IPR005467">
    <property type="entry name" value="His_kinase_dom"/>
</dbReference>
<dbReference type="InterPro" id="IPR003661">
    <property type="entry name" value="HisK_dim/P_dom"/>
</dbReference>
<organism evidence="19 20">
    <name type="scientific">Arsenicitalea aurantiaca</name>
    <dbReference type="NCBI Taxonomy" id="1783274"/>
    <lineage>
        <taxon>Bacteria</taxon>
        <taxon>Pseudomonadati</taxon>
        <taxon>Pseudomonadota</taxon>
        <taxon>Alphaproteobacteria</taxon>
        <taxon>Hyphomicrobiales</taxon>
        <taxon>Devosiaceae</taxon>
        <taxon>Arsenicitalea</taxon>
    </lineage>
</organism>
<dbReference type="AlphaFoldDB" id="A0A433XBE1"/>
<dbReference type="Proteomes" id="UP000281547">
    <property type="component" value="Unassembled WGS sequence"/>
</dbReference>
<evidence type="ECO:0000259" key="18">
    <source>
        <dbReference type="PROSITE" id="PS50109"/>
    </source>
</evidence>
<dbReference type="PANTHER" id="PTHR43065">
    <property type="entry name" value="SENSOR HISTIDINE KINASE"/>
    <property type="match status" value="1"/>
</dbReference>
<dbReference type="GO" id="GO:0005524">
    <property type="term" value="F:ATP binding"/>
    <property type="evidence" value="ECO:0007669"/>
    <property type="project" value="UniProtKB-KW"/>
</dbReference>
<dbReference type="EMBL" id="RZNJ01000003">
    <property type="protein sequence ID" value="RUT31318.1"/>
    <property type="molecule type" value="Genomic_DNA"/>
</dbReference>
<dbReference type="FunFam" id="3.30.450.20:FF:000127">
    <property type="entry name" value="C4-dicarboxylate transport sensor protein"/>
    <property type="match status" value="1"/>
</dbReference>
<dbReference type="Pfam" id="PF02518">
    <property type="entry name" value="HATPase_c"/>
    <property type="match status" value="1"/>
</dbReference>
<dbReference type="InterPro" id="IPR017055">
    <property type="entry name" value="Sig_transdc_His_kinase_DctB"/>
</dbReference>
<feature type="domain" description="Histidine kinase" evidence="18">
    <location>
        <begin position="396"/>
        <end position="608"/>
    </location>
</feature>
<dbReference type="InterPro" id="IPR004358">
    <property type="entry name" value="Sig_transdc_His_kin-like_C"/>
</dbReference>
<protein>
    <recommendedName>
        <fullName evidence="16">C4-dicarboxylate transport sensor protein DctB</fullName>
        <ecNumber evidence="3">2.7.13.3</ecNumber>
    </recommendedName>
</protein>
<evidence type="ECO:0000256" key="12">
    <source>
        <dbReference type="ARBA" id="ARBA00022989"/>
    </source>
</evidence>
<comment type="caution">
    <text evidence="19">The sequence shown here is derived from an EMBL/GenBank/DDBJ whole genome shotgun (WGS) entry which is preliminary data.</text>
</comment>
<evidence type="ECO:0000256" key="11">
    <source>
        <dbReference type="ARBA" id="ARBA00022840"/>
    </source>
</evidence>
<evidence type="ECO:0000256" key="8">
    <source>
        <dbReference type="ARBA" id="ARBA00022692"/>
    </source>
</evidence>
<evidence type="ECO:0000256" key="16">
    <source>
        <dbReference type="ARBA" id="ARBA00073143"/>
    </source>
</evidence>
<evidence type="ECO:0000256" key="6">
    <source>
        <dbReference type="ARBA" id="ARBA00022553"/>
    </source>
</evidence>
<accession>A0A433XBE1</accession>
<proteinExistence type="predicted"/>
<dbReference type="PRINTS" id="PR00344">
    <property type="entry name" value="BCTRLSENSOR"/>
</dbReference>
<dbReference type="PANTHER" id="PTHR43065:SF46">
    <property type="entry name" value="C4-DICARBOXYLATE TRANSPORT SENSOR PROTEIN DCTB"/>
    <property type="match status" value="1"/>
</dbReference>
<keyword evidence="5" id="KW-0997">Cell inner membrane</keyword>
<dbReference type="PROSITE" id="PS50109">
    <property type="entry name" value="HIS_KIN"/>
    <property type="match status" value="1"/>
</dbReference>
<dbReference type="CDD" id="cd00082">
    <property type="entry name" value="HisKA"/>
    <property type="match status" value="1"/>
</dbReference>
<comment type="function">
    <text evidence="15">Member of the two-component regulatory system DctB/DctD involved in the transport of C4-dicarboxylates. DctB functions as a membrane-associated protein kinase that phosphorylates DctD in response to environmental signals.</text>
</comment>
<dbReference type="InterPro" id="IPR003594">
    <property type="entry name" value="HATPase_dom"/>
</dbReference>
<evidence type="ECO:0000256" key="2">
    <source>
        <dbReference type="ARBA" id="ARBA00004429"/>
    </source>
</evidence>
<keyword evidence="10 19" id="KW-0418">Kinase</keyword>
<keyword evidence="12 17" id="KW-1133">Transmembrane helix</keyword>
<dbReference type="InterPro" id="IPR036097">
    <property type="entry name" value="HisK_dim/P_sf"/>
</dbReference>
<evidence type="ECO:0000256" key="9">
    <source>
        <dbReference type="ARBA" id="ARBA00022741"/>
    </source>
</evidence>
<dbReference type="GO" id="GO:0005886">
    <property type="term" value="C:plasma membrane"/>
    <property type="evidence" value="ECO:0007669"/>
    <property type="project" value="UniProtKB-SubCell"/>
</dbReference>
<evidence type="ECO:0000256" key="7">
    <source>
        <dbReference type="ARBA" id="ARBA00022679"/>
    </source>
</evidence>
<keyword evidence="14 17" id="KW-0472">Membrane</keyword>
<dbReference type="PIRSF" id="PIRSF036431">
    <property type="entry name" value="STHK_DctB"/>
    <property type="match status" value="1"/>
</dbReference>
<keyword evidence="4" id="KW-1003">Cell membrane</keyword>
<evidence type="ECO:0000256" key="5">
    <source>
        <dbReference type="ARBA" id="ARBA00022519"/>
    </source>
</evidence>
<dbReference type="SUPFAM" id="SSF103190">
    <property type="entry name" value="Sensory domain-like"/>
    <property type="match status" value="1"/>
</dbReference>
<feature type="transmembrane region" description="Helical" evidence="17">
    <location>
        <begin position="304"/>
        <end position="322"/>
    </location>
</feature>
<dbReference type="Gene3D" id="3.30.565.10">
    <property type="entry name" value="Histidine kinase-like ATPase, C-terminal domain"/>
    <property type="match status" value="1"/>
</dbReference>
<keyword evidence="9" id="KW-0547">Nucleotide-binding</keyword>
<dbReference type="SMART" id="SM00387">
    <property type="entry name" value="HATPase_c"/>
    <property type="match status" value="1"/>
</dbReference>
<evidence type="ECO:0000313" key="20">
    <source>
        <dbReference type="Proteomes" id="UP000281547"/>
    </source>
</evidence>
<evidence type="ECO:0000256" key="10">
    <source>
        <dbReference type="ARBA" id="ARBA00022777"/>
    </source>
</evidence>
<evidence type="ECO:0000256" key="3">
    <source>
        <dbReference type="ARBA" id="ARBA00012438"/>
    </source>
</evidence>
<keyword evidence="13" id="KW-0902">Two-component regulatory system</keyword>
<comment type="catalytic activity">
    <reaction evidence="1">
        <text>ATP + protein L-histidine = ADP + protein N-phospho-L-histidine.</text>
        <dbReference type="EC" id="2.7.13.3"/>
    </reaction>
</comment>
<sequence>MAWWSAISKRRGLLLGAGLMLALGLAIATLGGAYATNVYLNEAANRAQTTLRLAVAALRGHMSRYESLPPLIAENEGVKALVRDPDNAALREDINRYLKSVNTLLESSDIYVMLPDGMTIAASNFDISPTFVGENFSYRPYFYEAMAGERARFFALGTTSLKRGYYFSSPIRIGDAIAGVLVFKVDLDAIENSWAGGDHEIIVSDPEGIIFMTGRRDWLFTGLLPLTPERRARTGETRRYANAVLRDLPVLREARDSGQELMTIGQTGEAREYLVLADDMPEAGWTVKVLLETGSARAQAGTTVLAALLLLGLAGMAIVSLVQRRARLAERMQLQQEARETLERRVAERTAALASVNHQLEREVAERTATEIELRKTQSDLVQAGKLAALGQMSAALSHEFNQPLSAVKTYADNALVLLDRGRAADAGENVSRISALADRMASISRHLRNFARKPNEKLGPVALEGVIEATLEIVAGRIGSAGAQIEQSVEPGLFVRAGSVRLQQVLVNIIGNAADAVEDGPDRRIELSARRAGDTVEIAVRDHGPGIDKAVIGRIFDPFFTTKGVGKGLGLGLSISYNIIKDFDGALAARNHPDGGAEFIVTLASASSSLVEAAE</sequence>
<evidence type="ECO:0000256" key="1">
    <source>
        <dbReference type="ARBA" id="ARBA00000085"/>
    </source>
</evidence>